<evidence type="ECO:0000256" key="4">
    <source>
        <dbReference type="ARBA" id="ARBA00022759"/>
    </source>
</evidence>
<proteinExistence type="predicted"/>
<dbReference type="Pfam" id="PF00078">
    <property type="entry name" value="RVT_1"/>
    <property type="match status" value="1"/>
</dbReference>
<comment type="caution">
    <text evidence="9">The sequence shown here is derived from an EMBL/GenBank/DDBJ whole genome shotgun (WGS) entry which is preliminary data.</text>
</comment>
<feature type="domain" description="Reverse transcriptase" evidence="7">
    <location>
        <begin position="23"/>
        <end position="106"/>
    </location>
</feature>
<dbReference type="InterPro" id="IPR053134">
    <property type="entry name" value="RNA-dir_DNA_polymerase"/>
</dbReference>
<keyword evidence="10" id="KW-1185">Reference proteome</keyword>
<evidence type="ECO:0000256" key="5">
    <source>
        <dbReference type="ARBA" id="ARBA00022801"/>
    </source>
</evidence>
<dbReference type="SUPFAM" id="SSF56672">
    <property type="entry name" value="DNA/RNA polymerases"/>
    <property type="match status" value="1"/>
</dbReference>
<dbReference type="InterPro" id="IPR000477">
    <property type="entry name" value="RT_dom"/>
</dbReference>
<organism evidence="9 10">
    <name type="scientific">Solanum tuberosum</name>
    <name type="common">Potato</name>
    <dbReference type="NCBI Taxonomy" id="4113"/>
    <lineage>
        <taxon>Eukaryota</taxon>
        <taxon>Viridiplantae</taxon>
        <taxon>Streptophyta</taxon>
        <taxon>Embryophyta</taxon>
        <taxon>Tracheophyta</taxon>
        <taxon>Spermatophyta</taxon>
        <taxon>Magnoliopsida</taxon>
        <taxon>eudicotyledons</taxon>
        <taxon>Gunneridae</taxon>
        <taxon>Pentapetalae</taxon>
        <taxon>asterids</taxon>
        <taxon>lamiids</taxon>
        <taxon>Solanales</taxon>
        <taxon>Solanaceae</taxon>
        <taxon>Solanoideae</taxon>
        <taxon>Solaneae</taxon>
        <taxon>Solanum</taxon>
    </lineage>
</organism>
<reference evidence="9 10" key="1">
    <citation type="journal article" date="2021" name="bioRxiv">
        <title>Chromosome-scale and haplotype-resolved genome assembly of a tetraploid potato cultivar.</title>
        <authorList>
            <person name="Sun H."/>
            <person name="Jiao W.-B."/>
            <person name="Krause K."/>
            <person name="Campoy J.A."/>
            <person name="Goel M."/>
            <person name="Folz-Donahue K."/>
            <person name="Kukat C."/>
            <person name="Huettel B."/>
            <person name="Schneeberger K."/>
        </authorList>
    </citation>
    <scope>NUCLEOTIDE SEQUENCE [LARGE SCALE GENOMIC DNA]</scope>
    <source>
        <strain evidence="9">SolTubOtavaFocal</strain>
        <tissue evidence="9">Leaves</tissue>
    </source>
</reference>
<evidence type="ECO:0000256" key="2">
    <source>
        <dbReference type="ARBA" id="ARBA00022695"/>
    </source>
</evidence>
<keyword evidence="6" id="KW-0695">RNA-directed DNA polymerase</keyword>
<evidence type="ECO:0000256" key="1">
    <source>
        <dbReference type="ARBA" id="ARBA00022679"/>
    </source>
</evidence>
<dbReference type="InterPro" id="IPR041373">
    <property type="entry name" value="RT_RNaseH"/>
</dbReference>
<dbReference type="InterPro" id="IPR043502">
    <property type="entry name" value="DNA/RNA_pol_sf"/>
</dbReference>
<evidence type="ECO:0000259" key="8">
    <source>
        <dbReference type="Pfam" id="PF17917"/>
    </source>
</evidence>
<feature type="domain" description="Reverse transcriptase RNase H-like" evidence="8">
    <location>
        <begin position="147"/>
        <end position="198"/>
    </location>
</feature>
<keyword evidence="4" id="KW-0255">Endonuclease</keyword>
<evidence type="ECO:0000259" key="7">
    <source>
        <dbReference type="Pfam" id="PF00078"/>
    </source>
</evidence>
<evidence type="ECO:0008006" key="11">
    <source>
        <dbReference type="Google" id="ProtNLM"/>
    </source>
</evidence>
<protein>
    <recommendedName>
        <fullName evidence="11">Reverse transcriptase domain-containing protein</fullName>
    </recommendedName>
</protein>
<gene>
    <name evidence="9" type="ORF">KY290_026661</name>
</gene>
<dbReference type="CDD" id="cd01647">
    <property type="entry name" value="RT_LTR"/>
    <property type="match status" value="1"/>
</dbReference>
<evidence type="ECO:0000313" key="10">
    <source>
        <dbReference type="Proteomes" id="UP000826656"/>
    </source>
</evidence>
<dbReference type="PANTHER" id="PTHR24559:SF444">
    <property type="entry name" value="REVERSE TRANSCRIPTASE DOMAIN-CONTAINING PROTEIN"/>
    <property type="match status" value="1"/>
</dbReference>
<keyword evidence="1" id="KW-0808">Transferase</keyword>
<sequence length="264" mass="30370">MAPAVLKELKEQLKGLADKGFIRPIMSFGLTNAPATFMYLMNTMFKQYLDLVILIFIDNILIYIRNEEEDVTDLRVVLQTLKDRQLFTKFSKCNFWLQFVAFLGHIVFSEGIQVDSQKLEAVKLWPRPTSPTDIRVYLGLTEGSNGYVIYCDASRVGLGCVLMQRDKVHEKNYPTHDLEFVAVMFSLNIWRHYLYGVHRPEEPPVCIHPKRVESSLECTTCRGIKERTREGCSEACSLGSSAYEHIRWRCNSLEWVRIFVGSGG</sequence>
<dbReference type="Pfam" id="PF17917">
    <property type="entry name" value="RT_RNaseH"/>
    <property type="match status" value="1"/>
</dbReference>
<name>A0ABQ7UX55_SOLTU</name>
<keyword evidence="2" id="KW-0548">Nucleotidyltransferase</keyword>
<evidence type="ECO:0000256" key="3">
    <source>
        <dbReference type="ARBA" id="ARBA00022722"/>
    </source>
</evidence>
<keyword evidence="3" id="KW-0540">Nuclease</keyword>
<dbReference type="InterPro" id="IPR043128">
    <property type="entry name" value="Rev_trsase/Diguanyl_cyclase"/>
</dbReference>
<keyword evidence="5" id="KW-0378">Hydrolase</keyword>
<dbReference type="PANTHER" id="PTHR24559">
    <property type="entry name" value="TRANSPOSON TY3-I GAG-POL POLYPROTEIN"/>
    <property type="match status" value="1"/>
</dbReference>
<dbReference type="EMBL" id="JAIVGD010000018">
    <property type="protein sequence ID" value="KAH0756391.1"/>
    <property type="molecule type" value="Genomic_DNA"/>
</dbReference>
<dbReference type="Gene3D" id="3.30.70.270">
    <property type="match status" value="1"/>
</dbReference>
<evidence type="ECO:0000256" key="6">
    <source>
        <dbReference type="ARBA" id="ARBA00022918"/>
    </source>
</evidence>
<evidence type="ECO:0000313" key="9">
    <source>
        <dbReference type="EMBL" id="KAH0756391.1"/>
    </source>
</evidence>
<accession>A0ABQ7UX55</accession>
<dbReference type="Proteomes" id="UP000826656">
    <property type="component" value="Unassembled WGS sequence"/>
</dbReference>